<feature type="non-terminal residue" evidence="1">
    <location>
        <position position="62"/>
    </location>
</feature>
<reference evidence="1 2" key="1">
    <citation type="submission" date="2019-08" db="EMBL/GenBank/DDBJ databases">
        <title>Selenomonas sp. mPRGC5 and Selenomonas sp. mPRGC8 isolated from ruminal fluid of dairy goat (Capra hircus).</title>
        <authorList>
            <person name="Poothong S."/>
            <person name="Nuengjamnong C."/>
            <person name="Tanasupawat S."/>
        </authorList>
    </citation>
    <scope>NUCLEOTIDE SEQUENCE [LARGE SCALE GENOMIC DNA]</scope>
    <source>
        <strain evidence="2">mPRGC8</strain>
    </source>
</reference>
<proteinExistence type="predicted"/>
<name>A0A5D6WGN9_9FIRM</name>
<organism evidence="1 2">
    <name type="scientific">Selenomonas caprae</name>
    <dbReference type="NCBI Taxonomy" id="2606905"/>
    <lineage>
        <taxon>Bacteria</taxon>
        <taxon>Bacillati</taxon>
        <taxon>Bacillota</taxon>
        <taxon>Negativicutes</taxon>
        <taxon>Selenomonadales</taxon>
        <taxon>Selenomonadaceae</taxon>
        <taxon>Selenomonas</taxon>
    </lineage>
</organism>
<accession>A0A5D6WGN9</accession>
<comment type="caution">
    <text evidence="1">The sequence shown here is derived from an EMBL/GenBank/DDBJ whole genome shotgun (WGS) entry which is preliminary data.</text>
</comment>
<evidence type="ECO:0000313" key="2">
    <source>
        <dbReference type="Proteomes" id="UP000322783"/>
    </source>
</evidence>
<dbReference type="RefSeq" id="WP_149190053.1">
    <property type="nucleotide sequence ID" value="NZ_VTOZ01000056.1"/>
</dbReference>
<dbReference type="Proteomes" id="UP000322783">
    <property type="component" value="Unassembled WGS sequence"/>
</dbReference>
<evidence type="ECO:0000313" key="1">
    <source>
        <dbReference type="EMBL" id="TYZ26209.1"/>
    </source>
</evidence>
<sequence>MTNKEILSIVAHIHLEWLPAQFPVKVKQLLNMLIDLEQNFQAMTYQKYAEIEDWFPSPFQIK</sequence>
<dbReference type="EMBL" id="VTOZ01000056">
    <property type="protein sequence ID" value="TYZ26209.1"/>
    <property type="molecule type" value="Genomic_DNA"/>
</dbReference>
<gene>
    <name evidence="1" type="ORF">FZ041_14260</name>
</gene>
<dbReference type="AlphaFoldDB" id="A0A5D6WGN9"/>
<protein>
    <submittedName>
        <fullName evidence="1">Uncharacterized protein</fullName>
    </submittedName>
</protein>
<keyword evidence="2" id="KW-1185">Reference proteome</keyword>